<evidence type="ECO:0000256" key="1">
    <source>
        <dbReference type="ARBA" id="ARBA00004328"/>
    </source>
</evidence>
<dbReference type="InterPro" id="IPR001676">
    <property type="entry name" value="Picornavirus_capsid"/>
</dbReference>
<feature type="compositionally biased region" description="Polar residues" evidence="9">
    <location>
        <begin position="12"/>
        <end position="22"/>
    </location>
</feature>
<feature type="compositionally biased region" description="Polar residues" evidence="9">
    <location>
        <begin position="32"/>
        <end position="43"/>
    </location>
</feature>
<protein>
    <recommendedName>
        <fullName evidence="3">Genome polyprotein</fullName>
    </recommendedName>
</protein>
<dbReference type="InterPro" id="IPR029053">
    <property type="entry name" value="Viral_coat"/>
</dbReference>
<evidence type="ECO:0000256" key="5">
    <source>
        <dbReference type="ARBA" id="ARBA00022581"/>
    </source>
</evidence>
<evidence type="ECO:0000256" key="7">
    <source>
        <dbReference type="ARBA" id="ARBA00022844"/>
    </source>
</evidence>
<dbReference type="GO" id="GO:0046718">
    <property type="term" value="P:symbiont entry into host cell"/>
    <property type="evidence" value="ECO:0007669"/>
    <property type="project" value="UniProtKB-KW"/>
</dbReference>
<dbReference type="Pfam" id="PF00073">
    <property type="entry name" value="Rhv"/>
    <property type="match status" value="1"/>
</dbReference>
<dbReference type="GO" id="GO:0043657">
    <property type="term" value="C:host cell"/>
    <property type="evidence" value="ECO:0007669"/>
    <property type="project" value="UniProtKB-SubCell"/>
</dbReference>
<evidence type="ECO:0000313" key="11">
    <source>
        <dbReference type="EMBL" id="AEX15071.1"/>
    </source>
</evidence>
<dbReference type="EMBL" id="JN204004">
    <property type="protein sequence ID" value="AEX15071.1"/>
    <property type="molecule type" value="Genomic_RNA"/>
</dbReference>
<dbReference type="GO" id="GO:0005198">
    <property type="term" value="F:structural molecule activity"/>
    <property type="evidence" value="ECO:0007669"/>
    <property type="project" value="InterPro"/>
</dbReference>
<feature type="domain" description="Picornavirus capsid" evidence="10">
    <location>
        <begin position="79"/>
        <end position="115"/>
    </location>
</feature>
<evidence type="ECO:0000256" key="2">
    <source>
        <dbReference type="ARBA" id="ARBA00004340"/>
    </source>
</evidence>
<sequence>NDHQNGAMVASTAASGPSNSESIPALTAAETGHTSQVVPNDHQNGAMVASTAASGPSNSESIPALTAAETGHTSQVVPSDTIQTRHVKNYHSRSESSIENFMCRSSCVYYTTYNTQGDQADDK</sequence>
<name>H2CX50_9ENTO</name>
<feature type="non-terminal residue" evidence="11">
    <location>
        <position position="123"/>
    </location>
</feature>
<feature type="non-terminal residue" evidence="11">
    <location>
        <position position="1"/>
    </location>
</feature>
<evidence type="ECO:0000256" key="8">
    <source>
        <dbReference type="ARBA" id="ARBA00023296"/>
    </source>
</evidence>
<keyword evidence="6" id="KW-1161">Viral attachment to host cell</keyword>
<keyword evidence="5" id="KW-0945">Host-virus interaction</keyword>
<dbReference type="GO" id="GO:0019028">
    <property type="term" value="C:viral capsid"/>
    <property type="evidence" value="ECO:0007669"/>
    <property type="project" value="UniProtKB-KW"/>
</dbReference>
<accession>H2CX50</accession>
<feature type="compositionally biased region" description="Polar residues" evidence="9">
    <location>
        <begin position="51"/>
        <end position="61"/>
    </location>
</feature>
<dbReference type="GO" id="GO:0019062">
    <property type="term" value="P:virion attachment to host cell"/>
    <property type="evidence" value="ECO:0007669"/>
    <property type="project" value="UniProtKB-KW"/>
</dbReference>
<reference evidence="11" key="2">
    <citation type="journal article" date="2012" name="Emerg. Infect. Dis.">
        <title>Antigenic diversity of enteroviruses associated with nonpolio acute flaccid paralysis, India, 2007-2009.</title>
        <authorList>
            <person name="Rao C.D."/>
            <person name="Yergolkar P."/>
            <person name="Shankarappa K.S."/>
        </authorList>
    </citation>
    <scope>NUCLEOTIDE SEQUENCE</scope>
    <source>
        <strain evidence="11">N-1050</strain>
    </source>
</reference>
<evidence type="ECO:0000256" key="3">
    <source>
        <dbReference type="ARBA" id="ARBA00020107"/>
    </source>
</evidence>
<feature type="compositionally biased region" description="Polar residues" evidence="9">
    <location>
        <begin position="71"/>
        <end position="84"/>
    </location>
</feature>
<proteinExistence type="predicted"/>
<feature type="region of interest" description="Disordered" evidence="9">
    <location>
        <begin position="1"/>
        <end position="95"/>
    </location>
</feature>
<evidence type="ECO:0000259" key="10">
    <source>
        <dbReference type="Pfam" id="PF00073"/>
    </source>
</evidence>
<evidence type="ECO:0000256" key="4">
    <source>
        <dbReference type="ARBA" id="ARBA00022561"/>
    </source>
</evidence>
<keyword evidence="8" id="KW-1160">Virus entry into host cell</keyword>
<comment type="subcellular location">
    <subcellularLocation>
        <location evidence="2">Host cell</location>
    </subcellularLocation>
    <subcellularLocation>
        <location evidence="1">Virion</location>
    </subcellularLocation>
</comment>
<organism evidence="11">
    <name type="scientific">Enterovirus B69</name>
    <dbReference type="NCBI Taxonomy" id="171720"/>
    <lineage>
        <taxon>Viruses</taxon>
        <taxon>Riboviria</taxon>
        <taxon>Orthornavirae</taxon>
        <taxon>Pisuviricota</taxon>
        <taxon>Pisoniviricetes</taxon>
        <taxon>Picornavirales</taxon>
        <taxon>Picornaviridae</taxon>
        <taxon>Ensavirinae</taxon>
        <taxon>Enterovirus</taxon>
        <taxon>Enterovirus betacoxsackie</taxon>
        <taxon>Enterovirus B</taxon>
    </lineage>
</organism>
<dbReference type="Gene3D" id="2.60.120.20">
    <property type="match status" value="2"/>
</dbReference>
<keyword evidence="4" id="KW-0167">Capsid protein</keyword>
<evidence type="ECO:0000256" key="6">
    <source>
        <dbReference type="ARBA" id="ARBA00022804"/>
    </source>
</evidence>
<reference evidence="11" key="1">
    <citation type="submission" date="2011-07" db="EMBL/GenBank/DDBJ databases">
        <title>Arsenite modifies structure of soil microbial communities and arsenite oxidization potential.</title>
        <authorList>
            <person name="Lami R.L."/>
            <person name="Jones C.L."/>
            <person name="Cottrell M.T."/>
            <person name="Lafferty B.J."/>
            <person name="Ginder-Vogel M."/>
            <person name="Sparks D.L."/>
            <person name="Kirchman D.L."/>
        </authorList>
    </citation>
    <scope>NUCLEOTIDE SEQUENCE</scope>
    <source>
        <strain evidence="11">N-1050</strain>
    </source>
</reference>
<keyword evidence="7" id="KW-0946">Virion</keyword>
<evidence type="ECO:0000256" key="9">
    <source>
        <dbReference type="SAM" id="MobiDB-lite"/>
    </source>
</evidence>
<dbReference type="SUPFAM" id="SSF88633">
    <property type="entry name" value="Positive stranded ssRNA viruses"/>
    <property type="match status" value="2"/>
</dbReference>